<evidence type="ECO:0008006" key="5">
    <source>
        <dbReference type="Google" id="ProtNLM"/>
    </source>
</evidence>
<dbReference type="GO" id="GO:0005634">
    <property type="term" value="C:nucleus"/>
    <property type="evidence" value="ECO:0007669"/>
    <property type="project" value="TreeGrafter"/>
</dbReference>
<keyword evidence="4" id="KW-1185">Reference proteome</keyword>
<sequence length="186" mass="21728">MPVGKSLAKVTKSIGNNKHKVHPRGRKLQQLERATLRDEQLEKKKRQHADNKTVELLRYSYIQDLIKSKDLAEEQVFSRNDIAKFIELFIARDDEEIAELKKTKRNNRPPTNRQLLLEQRKKAEIQEFNIGFMSPDLTDADSVKALRNWNGTFGSLNQVKKFRLKKDLSILGESKTPRDIEMQEKE</sequence>
<gene>
    <name evidence="3" type="ORF">HANVADRAFT_1093</name>
</gene>
<feature type="region of interest" description="Disordered" evidence="2">
    <location>
        <begin position="1"/>
        <end position="27"/>
    </location>
</feature>
<dbReference type="PANTHER" id="PTHR13349:SF2">
    <property type="entry name" value="TRANSLATION MACHINERY-ASSOCIATED PROTEIN 16"/>
    <property type="match status" value="1"/>
</dbReference>
<dbReference type="PANTHER" id="PTHR13349">
    <property type="entry name" value="TRANSLATION MACHINERY-ASSOCIATED PROTEIN 16"/>
    <property type="match status" value="1"/>
</dbReference>
<proteinExistence type="inferred from homology"/>
<dbReference type="AlphaFoldDB" id="A0A1B7TH40"/>
<dbReference type="InterPro" id="IPR021346">
    <property type="entry name" value="Tma16"/>
</dbReference>
<evidence type="ECO:0000313" key="3">
    <source>
        <dbReference type="EMBL" id="OBA28008.1"/>
    </source>
</evidence>
<comment type="similarity">
    <text evidence="1">Belongs to the TMA16 family.</text>
</comment>
<dbReference type="EMBL" id="LXPE01000005">
    <property type="protein sequence ID" value="OBA28008.1"/>
    <property type="molecule type" value="Genomic_DNA"/>
</dbReference>
<dbReference type="Pfam" id="PF11176">
    <property type="entry name" value="Tma16"/>
    <property type="match status" value="1"/>
</dbReference>
<evidence type="ECO:0000313" key="4">
    <source>
        <dbReference type="Proteomes" id="UP000092321"/>
    </source>
</evidence>
<reference evidence="4" key="1">
    <citation type="journal article" date="2016" name="Proc. Natl. Acad. Sci. U.S.A.">
        <title>Comparative genomics of biotechnologically important yeasts.</title>
        <authorList>
            <person name="Riley R."/>
            <person name="Haridas S."/>
            <person name="Wolfe K.H."/>
            <person name="Lopes M.R."/>
            <person name="Hittinger C.T."/>
            <person name="Goeker M."/>
            <person name="Salamov A.A."/>
            <person name="Wisecaver J.H."/>
            <person name="Long T.M."/>
            <person name="Calvey C.H."/>
            <person name="Aerts A.L."/>
            <person name="Barry K.W."/>
            <person name="Choi C."/>
            <person name="Clum A."/>
            <person name="Coughlan A.Y."/>
            <person name="Deshpande S."/>
            <person name="Douglass A.P."/>
            <person name="Hanson S.J."/>
            <person name="Klenk H.-P."/>
            <person name="LaButti K.M."/>
            <person name="Lapidus A."/>
            <person name="Lindquist E.A."/>
            <person name="Lipzen A.M."/>
            <person name="Meier-Kolthoff J.P."/>
            <person name="Ohm R.A."/>
            <person name="Otillar R.P."/>
            <person name="Pangilinan J.L."/>
            <person name="Peng Y."/>
            <person name="Rokas A."/>
            <person name="Rosa C.A."/>
            <person name="Scheuner C."/>
            <person name="Sibirny A.A."/>
            <person name="Slot J.C."/>
            <person name="Stielow J.B."/>
            <person name="Sun H."/>
            <person name="Kurtzman C.P."/>
            <person name="Blackwell M."/>
            <person name="Grigoriev I.V."/>
            <person name="Jeffries T.W."/>
        </authorList>
    </citation>
    <scope>NUCLEOTIDE SEQUENCE [LARGE SCALE GENOMIC DNA]</scope>
    <source>
        <strain evidence="4">NRRL Y-1626</strain>
    </source>
</reference>
<accession>A0A1B7TH40</accession>
<feature type="compositionally biased region" description="Basic residues" evidence="2">
    <location>
        <begin position="17"/>
        <end position="27"/>
    </location>
</feature>
<dbReference type="InterPro" id="IPR038356">
    <property type="entry name" value="Tma16_sf"/>
</dbReference>
<protein>
    <recommendedName>
        <fullName evidence="5">Translation machinery-associated protein 16</fullName>
    </recommendedName>
</protein>
<organism evidence="3 4">
    <name type="scientific">Hanseniaspora valbyensis NRRL Y-1626</name>
    <dbReference type="NCBI Taxonomy" id="766949"/>
    <lineage>
        <taxon>Eukaryota</taxon>
        <taxon>Fungi</taxon>
        <taxon>Dikarya</taxon>
        <taxon>Ascomycota</taxon>
        <taxon>Saccharomycotina</taxon>
        <taxon>Saccharomycetes</taxon>
        <taxon>Saccharomycodales</taxon>
        <taxon>Saccharomycodaceae</taxon>
        <taxon>Hanseniaspora</taxon>
    </lineage>
</organism>
<evidence type="ECO:0000256" key="2">
    <source>
        <dbReference type="SAM" id="MobiDB-lite"/>
    </source>
</evidence>
<dbReference type="Gene3D" id="1.20.1440.170">
    <property type="entry name" value="Translation machinery-associated protein 16-like"/>
    <property type="match status" value="1"/>
</dbReference>
<dbReference type="OrthoDB" id="270284at2759"/>
<comment type="caution">
    <text evidence="3">The sequence shown here is derived from an EMBL/GenBank/DDBJ whole genome shotgun (WGS) entry which is preliminary data.</text>
</comment>
<dbReference type="Proteomes" id="UP000092321">
    <property type="component" value="Unassembled WGS sequence"/>
</dbReference>
<evidence type="ECO:0000256" key="1">
    <source>
        <dbReference type="ARBA" id="ARBA00034127"/>
    </source>
</evidence>
<name>A0A1B7TH40_9ASCO</name>